<dbReference type="Proteomes" id="UP001354989">
    <property type="component" value="Plasmid pPP2"/>
</dbReference>
<dbReference type="PANTHER" id="PTHR43546:SF9">
    <property type="entry name" value="L-ASCORBATE-6-PHOSPHATE LACTONASE ULAG-RELATED"/>
    <property type="match status" value="1"/>
</dbReference>
<evidence type="ECO:0000313" key="3">
    <source>
        <dbReference type="EMBL" id="BDD01227.1"/>
    </source>
</evidence>
<proteinExistence type="predicted"/>
<keyword evidence="1" id="KW-0378">Hydrolase</keyword>
<dbReference type="SUPFAM" id="SSF56281">
    <property type="entry name" value="Metallo-hydrolase/oxidoreductase"/>
    <property type="match status" value="1"/>
</dbReference>
<dbReference type="SMART" id="SM00849">
    <property type="entry name" value="Lactamase_B"/>
    <property type="match status" value="1"/>
</dbReference>
<dbReference type="InterPro" id="IPR050114">
    <property type="entry name" value="UPF0173_UPF0282_UlaG_hydrolase"/>
</dbReference>
<sequence length="253" mass="28498">MKIHHLRNATFVLEHQEHFILIDPMLGPKGQIPPFSFIKNKIRRNPLVEMPQDTAVLEKVTHGLITHLHPDHLDQAGEDFLVRRKIPVTCNQRDEGKLRKKGLNVVQTLDYWQTADFCDGQITGIPAVHGYGLIAKLMGNVIGFHIEFNQQDSLYLSADTVYTADVDRVLKEYQPKVAVLAAGSAAFDVGGKLLMNEADLLTFVQNAPDQVYANHLDALNHCPMTRTKFRQLMADNQLSEKVKFPADGTTLEY</sequence>
<feature type="domain" description="Metallo-beta-lactamase" evidence="2">
    <location>
        <begin position="7"/>
        <end position="215"/>
    </location>
</feature>
<dbReference type="RefSeq" id="WP_338398808.1">
    <property type="nucleotide sequence ID" value="NZ_AP025294.1"/>
</dbReference>
<dbReference type="Pfam" id="PF12706">
    <property type="entry name" value="Lactamase_B_2"/>
    <property type="match status" value="1"/>
</dbReference>
<organism evidence="3 4">
    <name type="scientific">Persicobacter psychrovividus</name>
    <dbReference type="NCBI Taxonomy" id="387638"/>
    <lineage>
        <taxon>Bacteria</taxon>
        <taxon>Pseudomonadati</taxon>
        <taxon>Bacteroidota</taxon>
        <taxon>Cytophagia</taxon>
        <taxon>Cytophagales</taxon>
        <taxon>Persicobacteraceae</taxon>
        <taxon>Persicobacter</taxon>
    </lineage>
</organism>
<dbReference type="Gene3D" id="3.60.15.10">
    <property type="entry name" value="Ribonuclease Z/Hydroxyacylglutathione hydrolase-like"/>
    <property type="match status" value="1"/>
</dbReference>
<geneLocation type="plasmid" evidence="3 4">
    <name>pPP2</name>
</geneLocation>
<protein>
    <submittedName>
        <fullName evidence="3">MBL fold metallo-hydrolase</fullName>
    </submittedName>
</protein>
<dbReference type="InterPro" id="IPR001279">
    <property type="entry name" value="Metallo-B-lactamas"/>
</dbReference>
<dbReference type="PANTHER" id="PTHR43546">
    <property type="entry name" value="UPF0173 METAL-DEPENDENT HYDROLASE MJ1163-RELATED"/>
    <property type="match status" value="1"/>
</dbReference>
<name>A0ABM7VJT1_9BACT</name>
<reference evidence="3 4" key="1">
    <citation type="submission" date="2021-12" db="EMBL/GenBank/DDBJ databases">
        <title>Genome sequencing of bacteria with rrn-lacking chromosome and rrn-plasmid.</title>
        <authorList>
            <person name="Anda M."/>
            <person name="Iwasaki W."/>
        </authorList>
    </citation>
    <scope>NUCLEOTIDE SEQUENCE [LARGE SCALE GENOMIC DNA]</scope>
    <source>
        <strain evidence="3 4">NBRC 101262</strain>
        <plasmid evidence="3 4">pPP2</plasmid>
    </source>
</reference>
<accession>A0ABM7VJT1</accession>
<evidence type="ECO:0000256" key="1">
    <source>
        <dbReference type="ARBA" id="ARBA00022801"/>
    </source>
</evidence>
<keyword evidence="3" id="KW-0614">Plasmid</keyword>
<keyword evidence="4" id="KW-1185">Reference proteome</keyword>
<dbReference type="EMBL" id="AP025294">
    <property type="protein sequence ID" value="BDD01227.1"/>
    <property type="molecule type" value="Genomic_DNA"/>
</dbReference>
<evidence type="ECO:0000313" key="4">
    <source>
        <dbReference type="Proteomes" id="UP001354989"/>
    </source>
</evidence>
<evidence type="ECO:0000259" key="2">
    <source>
        <dbReference type="SMART" id="SM00849"/>
    </source>
</evidence>
<dbReference type="InterPro" id="IPR036866">
    <property type="entry name" value="RibonucZ/Hydroxyglut_hydro"/>
</dbReference>
<gene>
    <name evidence="3" type="ORF">PEPS_35070</name>
</gene>